<dbReference type="AlphaFoldDB" id="A0A1H7AIJ5"/>
<dbReference type="Proteomes" id="UP000199662">
    <property type="component" value="Unassembled WGS sequence"/>
</dbReference>
<dbReference type="PROSITE" id="PS00383">
    <property type="entry name" value="TYR_PHOSPHATASE_1"/>
    <property type="match status" value="1"/>
</dbReference>
<dbReference type="SUPFAM" id="SSF52799">
    <property type="entry name" value="(Phosphotyrosine protein) phosphatases II"/>
    <property type="match status" value="2"/>
</dbReference>
<dbReference type="SMART" id="SM01301">
    <property type="entry name" value="PTPlike_phytase"/>
    <property type="match status" value="2"/>
</dbReference>
<dbReference type="Gene3D" id="3.90.190.10">
    <property type="entry name" value="Protein tyrosine phosphatase superfamily"/>
    <property type="match status" value="2"/>
</dbReference>
<sequence>MYTKTSKKGILSILLAFILLLQMTAAVLAKDGSNSAEKTPKLAVKIDRNDIDQLPRNFRMSTDEFKSYPKNGVMPSRKGLDTLGNSASSAFSETEFVNVLKQLPTVPDKVYVIDLRGESHGYLNGTCVSWFAPPSNWGNDGRTLEQVKAIEQEQLQKLFKASPVKVYNFDDNKNVLLDQIEFSINRVRTEEEMVKEHGAHYFRLALSDHFRPDDSDVDTFLAFYKTLPKDAWLHYHCFAGMGRTTIFAVMADILKNAHDVSFKAIVDRQGILGNTNLSNIPDNKKNWGRKGYIERYQFVKHFYDYVKDSPRDLPKTWSQWAKEHDYETYTPDYEGYVWRVDTKNVDQLPRNYRSSNDVFKVPKKVNKEADLTYIPSRKGLDSLYISGSAQCSQLEFNQLMTNLKTMAKGPIYIVDLRQESHGLLNGNGVSWYGDRDWSNINKTYDQIIADEKIRLKATLNKKTVLSVLDDDKKAADPQLEKITSALTEEEMVRNGGANYFRITATDHIWPSPENIDRFMNFVKTLPQNSWLHFHCQAGEGRTTAYMVMYDMMKNPDASLKDIVYRQYLLGGQYTMFTGSGKNSWKNDYYAEKARIIPRFYQYVQENAANGFKILWSQWIKENKPANTESAIQ</sequence>
<dbReference type="RefSeq" id="WP_091832312.1">
    <property type="nucleotide sequence ID" value="NZ_FNZK01000012.1"/>
</dbReference>
<feature type="domain" description="Tyrosine specific protein phosphatases" evidence="1">
    <location>
        <begin position="516"/>
        <end position="563"/>
    </location>
</feature>
<reference evidence="2 3" key="1">
    <citation type="submission" date="2016-10" db="EMBL/GenBank/DDBJ databases">
        <authorList>
            <person name="de Groot N.N."/>
        </authorList>
    </citation>
    <scope>NUCLEOTIDE SEQUENCE [LARGE SCALE GENOMIC DNA]</scope>
    <source>
        <strain evidence="2 3">DSM 2179</strain>
    </source>
</reference>
<gene>
    <name evidence="2" type="ORF">SAMN05660742_112119</name>
</gene>
<keyword evidence="3" id="KW-1185">Reference proteome</keyword>
<protein>
    <submittedName>
        <fullName evidence="2">Inositol hexakisphosphate</fullName>
    </submittedName>
</protein>
<name>A0A1H7AIJ5_9FIRM</name>
<dbReference type="Gene3D" id="3.30.70.1690">
    <property type="match status" value="1"/>
</dbReference>
<organism evidence="2 3">
    <name type="scientific">Propionispira arboris</name>
    <dbReference type="NCBI Taxonomy" id="84035"/>
    <lineage>
        <taxon>Bacteria</taxon>
        <taxon>Bacillati</taxon>
        <taxon>Bacillota</taxon>
        <taxon>Negativicutes</taxon>
        <taxon>Selenomonadales</taxon>
        <taxon>Selenomonadaceae</taxon>
        <taxon>Propionispira</taxon>
    </lineage>
</organism>
<dbReference type="STRING" id="84035.SAMN05660742_112119"/>
<evidence type="ECO:0000259" key="1">
    <source>
        <dbReference type="PROSITE" id="PS50056"/>
    </source>
</evidence>
<dbReference type="InterPro" id="IPR016130">
    <property type="entry name" value="Tyr_Pase_AS"/>
</dbReference>
<dbReference type="PROSITE" id="PS50056">
    <property type="entry name" value="TYR_PHOSPHATASE_2"/>
    <property type="match status" value="1"/>
</dbReference>
<dbReference type="InterPro" id="IPR029021">
    <property type="entry name" value="Prot-tyrosine_phosphatase-like"/>
</dbReference>
<evidence type="ECO:0000313" key="3">
    <source>
        <dbReference type="Proteomes" id="UP000199662"/>
    </source>
</evidence>
<dbReference type="EMBL" id="FNZK01000012">
    <property type="protein sequence ID" value="SEJ64404.1"/>
    <property type="molecule type" value="Genomic_DNA"/>
</dbReference>
<dbReference type="CDD" id="cd14495">
    <property type="entry name" value="PTPLP-like"/>
    <property type="match status" value="1"/>
</dbReference>
<dbReference type="Pfam" id="PF14566">
    <property type="entry name" value="PTPlike_phytase"/>
    <property type="match status" value="2"/>
</dbReference>
<evidence type="ECO:0000313" key="2">
    <source>
        <dbReference type="EMBL" id="SEJ64404.1"/>
    </source>
</evidence>
<accession>A0A1H7AIJ5</accession>
<proteinExistence type="predicted"/>
<dbReference type="InterPro" id="IPR000387">
    <property type="entry name" value="Tyr_Pase_dom"/>
</dbReference>